<evidence type="ECO:0000256" key="11">
    <source>
        <dbReference type="SAM" id="Phobius"/>
    </source>
</evidence>
<dbReference type="OrthoDB" id="6503392at2759"/>
<dbReference type="EMBL" id="JABSTR010000004">
    <property type="protein sequence ID" value="KAH9369302.1"/>
    <property type="molecule type" value="Genomic_DNA"/>
</dbReference>
<dbReference type="InterPro" id="IPR011016">
    <property type="entry name" value="Znf_RING-CH"/>
</dbReference>
<evidence type="ECO:0000256" key="2">
    <source>
        <dbReference type="ARBA" id="ARBA00022679"/>
    </source>
</evidence>
<keyword evidence="7" id="KW-0862">Zinc</keyword>
<keyword evidence="6" id="KW-0833">Ubl conjugation pathway</keyword>
<proteinExistence type="predicted"/>
<dbReference type="InterPro" id="IPR013083">
    <property type="entry name" value="Znf_RING/FYVE/PHD"/>
</dbReference>
<feature type="transmembrane region" description="Helical" evidence="11">
    <location>
        <begin position="137"/>
        <end position="166"/>
    </location>
</feature>
<evidence type="ECO:0000256" key="9">
    <source>
        <dbReference type="ARBA" id="ARBA00023136"/>
    </source>
</evidence>
<feature type="transmembrane region" description="Helical" evidence="11">
    <location>
        <begin position="107"/>
        <end position="131"/>
    </location>
</feature>
<keyword evidence="14" id="KW-1185">Reference proteome</keyword>
<feature type="region of interest" description="Disordered" evidence="10">
    <location>
        <begin position="1"/>
        <end position="28"/>
    </location>
</feature>
<evidence type="ECO:0000256" key="4">
    <source>
        <dbReference type="ARBA" id="ARBA00022723"/>
    </source>
</evidence>
<keyword evidence="2" id="KW-0808">Transferase</keyword>
<sequence length="242" mass="26357">MASLARPAAAASGGTSQDGSDYADETSSVGETPMCRICFRGARAGSLLTPCNCRGTIGFVHKACLEEWLSRRNTDECNICSYKFQVERTAKSFWEWLRDPNNHSNRCYILIDMFLSTFGAFMLLVSVWLLAGEIIRGLYSLQGCVLIGVIVALAGLICVADIYLMVNHHYRALLRWRQNNWVAHLVLPASIASESSASPAASDPSPPPHHGPRKRHPAPHPALASSATPALTPPHPTDHPVV</sequence>
<dbReference type="AlphaFoldDB" id="A0A9J6FSY5"/>
<evidence type="ECO:0000313" key="13">
    <source>
        <dbReference type="EMBL" id="KAH9369302.1"/>
    </source>
</evidence>
<evidence type="ECO:0000313" key="14">
    <source>
        <dbReference type="Proteomes" id="UP000821853"/>
    </source>
</evidence>
<dbReference type="Proteomes" id="UP000821853">
    <property type="component" value="Chromosome 2"/>
</dbReference>
<evidence type="ECO:0000256" key="5">
    <source>
        <dbReference type="ARBA" id="ARBA00022771"/>
    </source>
</evidence>
<feature type="compositionally biased region" description="Low complexity" evidence="10">
    <location>
        <begin position="221"/>
        <end position="230"/>
    </location>
</feature>
<evidence type="ECO:0000256" key="3">
    <source>
        <dbReference type="ARBA" id="ARBA00022692"/>
    </source>
</evidence>
<dbReference type="SUPFAM" id="SSF57850">
    <property type="entry name" value="RING/U-box"/>
    <property type="match status" value="1"/>
</dbReference>
<evidence type="ECO:0000259" key="12">
    <source>
        <dbReference type="PROSITE" id="PS51292"/>
    </source>
</evidence>
<dbReference type="PANTHER" id="PTHR46065">
    <property type="entry name" value="E3 UBIQUITIN-PROTEIN LIGASE MARCH 2/3 FAMILY MEMBER"/>
    <property type="match status" value="1"/>
</dbReference>
<keyword evidence="5" id="KW-0863">Zinc-finger</keyword>
<feature type="region of interest" description="Disordered" evidence="10">
    <location>
        <begin position="196"/>
        <end position="242"/>
    </location>
</feature>
<accession>A0A9J6FSY5</accession>
<evidence type="ECO:0000256" key="8">
    <source>
        <dbReference type="ARBA" id="ARBA00022989"/>
    </source>
</evidence>
<dbReference type="PROSITE" id="PS51292">
    <property type="entry name" value="ZF_RING_CH"/>
    <property type="match status" value="1"/>
</dbReference>
<evidence type="ECO:0000256" key="1">
    <source>
        <dbReference type="ARBA" id="ARBA00004141"/>
    </source>
</evidence>
<evidence type="ECO:0000256" key="7">
    <source>
        <dbReference type="ARBA" id="ARBA00022833"/>
    </source>
</evidence>
<reference evidence="13 14" key="1">
    <citation type="journal article" date="2020" name="Cell">
        <title>Large-Scale Comparative Analyses of Tick Genomes Elucidate Their Genetic Diversity and Vector Capacities.</title>
        <authorList>
            <consortium name="Tick Genome and Microbiome Consortium (TIGMIC)"/>
            <person name="Jia N."/>
            <person name="Wang J."/>
            <person name="Shi W."/>
            <person name="Du L."/>
            <person name="Sun Y."/>
            <person name="Zhan W."/>
            <person name="Jiang J.F."/>
            <person name="Wang Q."/>
            <person name="Zhang B."/>
            <person name="Ji P."/>
            <person name="Bell-Sakyi L."/>
            <person name="Cui X.M."/>
            <person name="Yuan T.T."/>
            <person name="Jiang B.G."/>
            <person name="Yang W.F."/>
            <person name="Lam T.T."/>
            <person name="Chang Q.C."/>
            <person name="Ding S.J."/>
            <person name="Wang X.J."/>
            <person name="Zhu J.G."/>
            <person name="Ruan X.D."/>
            <person name="Zhao L."/>
            <person name="Wei J.T."/>
            <person name="Ye R.Z."/>
            <person name="Que T.C."/>
            <person name="Du C.H."/>
            <person name="Zhou Y.H."/>
            <person name="Cheng J.X."/>
            <person name="Dai P.F."/>
            <person name="Guo W.B."/>
            <person name="Han X.H."/>
            <person name="Huang E.J."/>
            <person name="Li L.F."/>
            <person name="Wei W."/>
            <person name="Gao Y.C."/>
            <person name="Liu J.Z."/>
            <person name="Shao H.Z."/>
            <person name="Wang X."/>
            <person name="Wang C.C."/>
            <person name="Yang T.C."/>
            <person name="Huo Q.B."/>
            <person name="Li W."/>
            <person name="Chen H.Y."/>
            <person name="Chen S.E."/>
            <person name="Zhou L.G."/>
            <person name="Ni X.B."/>
            <person name="Tian J.H."/>
            <person name="Sheng Y."/>
            <person name="Liu T."/>
            <person name="Pan Y.S."/>
            <person name="Xia L.Y."/>
            <person name="Li J."/>
            <person name="Zhao F."/>
            <person name="Cao W.C."/>
        </authorList>
    </citation>
    <scope>NUCLEOTIDE SEQUENCE [LARGE SCALE GENOMIC DNA]</scope>
    <source>
        <strain evidence="13">HaeL-2018</strain>
    </source>
</reference>
<keyword evidence="9 11" id="KW-0472">Membrane</keyword>
<dbReference type="GO" id="GO:0016567">
    <property type="term" value="P:protein ubiquitination"/>
    <property type="evidence" value="ECO:0007669"/>
    <property type="project" value="TreeGrafter"/>
</dbReference>
<feature type="compositionally biased region" description="Low complexity" evidence="10">
    <location>
        <begin position="1"/>
        <end position="11"/>
    </location>
</feature>
<dbReference type="GO" id="GO:0016020">
    <property type="term" value="C:membrane"/>
    <property type="evidence" value="ECO:0007669"/>
    <property type="project" value="UniProtKB-SubCell"/>
</dbReference>
<dbReference type="PANTHER" id="PTHR46065:SF3">
    <property type="entry name" value="FI20425P1"/>
    <property type="match status" value="1"/>
</dbReference>
<gene>
    <name evidence="13" type="ORF">HPB48_012378</name>
</gene>
<comment type="subcellular location">
    <subcellularLocation>
        <location evidence="1">Membrane</location>
        <topology evidence="1">Multi-pass membrane protein</topology>
    </subcellularLocation>
</comment>
<feature type="compositionally biased region" description="Polar residues" evidence="10">
    <location>
        <begin position="13"/>
        <end position="28"/>
    </location>
</feature>
<comment type="caution">
    <text evidence="13">The sequence shown here is derived from an EMBL/GenBank/DDBJ whole genome shotgun (WGS) entry which is preliminary data.</text>
</comment>
<dbReference type="OMA" id="CHTEFCI"/>
<evidence type="ECO:0000256" key="10">
    <source>
        <dbReference type="SAM" id="MobiDB-lite"/>
    </source>
</evidence>
<dbReference type="SMART" id="SM00744">
    <property type="entry name" value="RINGv"/>
    <property type="match status" value="1"/>
</dbReference>
<protein>
    <recommendedName>
        <fullName evidence="12">RING-CH-type domain-containing protein</fullName>
    </recommendedName>
</protein>
<dbReference type="GO" id="GO:0008270">
    <property type="term" value="F:zinc ion binding"/>
    <property type="evidence" value="ECO:0007669"/>
    <property type="project" value="UniProtKB-KW"/>
</dbReference>
<organism evidence="13 14">
    <name type="scientific">Haemaphysalis longicornis</name>
    <name type="common">Bush tick</name>
    <dbReference type="NCBI Taxonomy" id="44386"/>
    <lineage>
        <taxon>Eukaryota</taxon>
        <taxon>Metazoa</taxon>
        <taxon>Ecdysozoa</taxon>
        <taxon>Arthropoda</taxon>
        <taxon>Chelicerata</taxon>
        <taxon>Arachnida</taxon>
        <taxon>Acari</taxon>
        <taxon>Parasitiformes</taxon>
        <taxon>Ixodida</taxon>
        <taxon>Ixodoidea</taxon>
        <taxon>Ixodidae</taxon>
        <taxon>Haemaphysalinae</taxon>
        <taxon>Haemaphysalis</taxon>
    </lineage>
</organism>
<dbReference type="Pfam" id="PF12906">
    <property type="entry name" value="RINGv"/>
    <property type="match status" value="1"/>
</dbReference>
<dbReference type="Gene3D" id="3.30.40.10">
    <property type="entry name" value="Zinc/RING finger domain, C3HC4 (zinc finger)"/>
    <property type="match status" value="1"/>
</dbReference>
<keyword evidence="8 11" id="KW-1133">Transmembrane helix</keyword>
<feature type="domain" description="RING-CH-type" evidence="12">
    <location>
        <begin position="27"/>
        <end position="87"/>
    </location>
</feature>
<evidence type="ECO:0000256" key="6">
    <source>
        <dbReference type="ARBA" id="ARBA00022786"/>
    </source>
</evidence>
<keyword evidence="4" id="KW-0479">Metal-binding</keyword>
<dbReference type="GO" id="GO:0004842">
    <property type="term" value="F:ubiquitin-protein transferase activity"/>
    <property type="evidence" value="ECO:0007669"/>
    <property type="project" value="TreeGrafter"/>
</dbReference>
<keyword evidence="3 11" id="KW-0812">Transmembrane</keyword>
<dbReference type="VEuPathDB" id="VectorBase:HLOH_064343"/>
<name>A0A9J6FSY5_HAELO</name>